<evidence type="ECO:0000256" key="3">
    <source>
        <dbReference type="ARBA" id="ARBA00022729"/>
    </source>
</evidence>
<dbReference type="AlphaFoldDB" id="A1B8M2"/>
<comment type="subcellular location">
    <subcellularLocation>
        <location evidence="1">Periplasm</location>
    </subcellularLocation>
</comment>
<dbReference type="GO" id="GO:0015833">
    <property type="term" value="P:peptide transport"/>
    <property type="evidence" value="ECO:0007669"/>
    <property type="project" value="TreeGrafter"/>
</dbReference>
<dbReference type="STRING" id="318586.Pden_3800"/>
<evidence type="ECO:0000256" key="1">
    <source>
        <dbReference type="ARBA" id="ARBA00004418"/>
    </source>
</evidence>
<evidence type="ECO:0000259" key="5">
    <source>
        <dbReference type="Pfam" id="PF00496"/>
    </source>
</evidence>
<accession>A1B8M2</accession>
<dbReference type="Gene3D" id="3.10.105.10">
    <property type="entry name" value="Dipeptide-binding Protein, Domain 3"/>
    <property type="match status" value="1"/>
</dbReference>
<keyword evidence="7" id="KW-1185">Reference proteome</keyword>
<evidence type="ECO:0000313" key="7">
    <source>
        <dbReference type="Proteomes" id="UP000000361"/>
    </source>
</evidence>
<organism evidence="6 7">
    <name type="scientific">Paracoccus denitrificans (strain Pd 1222)</name>
    <dbReference type="NCBI Taxonomy" id="318586"/>
    <lineage>
        <taxon>Bacteria</taxon>
        <taxon>Pseudomonadati</taxon>
        <taxon>Pseudomonadota</taxon>
        <taxon>Alphaproteobacteria</taxon>
        <taxon>Rhodobacterales</taxon>
        <taxon>Paracoccaceae</taxon>
        <taxon>Paracoccus</taxon>
    </lineage>
</organism>
<name>A1B8M2_PARDP</name>
<dbReference type="InterPro" id="IPR030678">
    <property type="entry name" value="Peptide/Ni-bd"/>
</dbReference>
<feature type="domain" description="Solute-binding protein family 5" evidence="5">
    <location>
        <begin position="71"/>
        <end position="434"/>
    </location>
</feature>
<dbReference type="Gene3D" id="3.40.190.10">
    <property type="entry name" value="Periplasmic binding protein-like II"/>
    <property type="match status" value="1"/>
</dbReference>
<gene>
    <name evidence="6" type="ordered locus">Pden_3800</name>
</gene>
<dbReference type="SUPFAM" id="SSF53850">
    <property type="entry name" value="Periplasmic binding protein-like II"/>
    <property type="match status" value="1"/>
</dbReference>
<proteinExistence type="inferred from homology"/>
<dbReference type="KEGG" id="pde:Pden_3800"/>
<keyword evidence="3 4" id="KW-0732">Signal</keyword>
<dbReference type="EMBL" id="CP000490">
    <property type="protein sequence ID" value="ABL71866.1"/>
    <property type="molecule type" value="Genomic_DNA"/>
</dbReference>
<evidence type="ECO:0000256" key="4">
    <source>
        <dbReference type="SAM" id="SignalP"/>
    </source>
</evidence>
<dbReference type="Proteomes" id="UP000000361">
    <property type="component" value="Chromosome 2"/>
</dbReference>
<comment type="similarity">
    <text evidence="2">Belongs to the bacterial solute-binding protein 5 family.</text>
</comment>
<dbReference type="InterPro" id="IPR039424">
    <property type="entry name" value="SBP_5"/>
</dbReference>
<feature type="chain" id="PRO_5002632388" evidence="4">
    <location>
        <begin position="28"/>
        <end position="530"/>
    </location>
</feature>
<dbReference type="InterPro" id="IPR000914">
    <property type="entry name" value="SBP_5_dom"/>
</dbReference>
<dbReference type="Pfam" id="PF00496">
    <property type="entry name" value="SBP_bac_5"/>
    <property type="match status" value="1"/>
</dbReference>
<dbReference type="PANTHER" id="PTHR30290">
    <property type="entry name" value="PERIPLASMIC BINDING COMPONENT OF ABC TRANSPORTER"/>
    <property type="match status" value="1"/>
</dbReference>
<evidence type="ECO:0000256" key="2">
    <source>
        <dbReference type="ARBA" id="ARBA00005695"/>
    </source>
</evidence>
<dbReference type="PIRSF" id="PIRSF002741">
    <property type="entry name" value="MppA"/>
    <property type="match status" value="1"/>
</dbReference>
<dbReference type="CDD" id="cd08502">
    <property type="entry name" value="PBP2_NikA_DppA_OppA_like_16"/>
    <property type="match status" value="1"/>
</dbReference>
<dbReference type="eggNOG" id="COG0747">
    <property type="taxonomic scope" value="Bacteria"/>
</dbReference>
<evidence type="ECO:0000313" key="6">
    <source>
        <dbReference type="EMBL" id="ABL71866.1"/>
    </source>
</evidence>
<dbReference type="GO" id="GO:1904680">
    <property type="term" value="F:peptide transmembrane transporter activity"/>
    <property type="evidence" value="ECO:0007669"/>
    <property type="project" value="TreeGrafter"/>
</dbReference>
<protein>
    <submittedName>
        <fullName evidence="6">Extracellular solute-binding protein, family 5</fullName>
    </submittedName>
</protein>
<reference evidence="7" key="1">
    <citation type="submission" date="2006-12" db="EMBL/GenBank/DDBJ databases">
        <title>Complete sequence of chromosome 2 of Paracoccus denitrificans PD1222.</title>
        <authorList>
            <person name="Copeland A."/>
            <person name="Lucas S."/>
            <person name="Lapidus A."/>
            <person name="Barry K."/>
            <person name="Detter J.C."/>
            <person name="Glavina del Rio T."/>
            <person name="Hammon N."/>
            <person name="Israni S."/>
            <person name="Dalin E."/>
            <person name="Tice H."/>
            <person name="Pitluck S."/>
            <person name="Munk A.C."/>
            <person name="Brettin T."/>
            <person name="Bruce D."/>
            <person name="Han C."/>
            <person name="Tapia R."/>
            <person name="Gilna P."/>
            <person name="Schmutz J."/>
            <person name="Larimer F."/>
            <person name="Land M."/>
            <person name="Hauser L."/>
            <person name="Kyrpides N."/>
            <person name="Lykidis A."/>
            <person name="Spiro S."/>
            <person name="Richardson D.J."/>
            <person name="Moir J.W.B."/>
            <person name="Ferguson S.J."/>
            <person name="van Spanning R.J.M."/>
            <person name="Richardson P."/>
        </authorList>
    </citation>
    <scope>NUCLEOTIDE SEQUENCE [LARGE SCALE GENOMIC DNA]</scope>
    <source>
        <strain evidence="7">Pd 1222</strain>
    </source>
</reference>
<sequence length="530" mass="58235">MMTISGLRALGWAAMAAGLLHAGPASAETVLNVVMQAPLRTLDPHLSTAQIVRTHGFMVFDTLLGMDADYKPQPQMADYQVSDDGLTYTFTLRDGLTWHDGSPVAAEDCVASLKRWAENDPAGRKMMEYVASIETTSDKVLVLTLARPFGHVLDLLAKPSPVPPFMMPKRLAETPSGEQVAEMVGSGPFKFVAEEYRPGDQAVYVRNEDYQPRPEPASWTAGGKVVNVDKVVWKAMPDMQTSINALQSGDVDLIEQVTIDLLPLLQMNDEVEYGVINPLGSQVTGRFNHRLPPFDDAEIRRAAMYALDQEQLMQTAIGDPEYYTLCASDYGCEVPLASDAGSEYLAGSAEERMAKAQEILKAAGYDGTPVLMMQPTDLTILSTQPIVAAERLREAGFAVEVASMDWATLQSRKNGWQPVAEGGWNMLFTYWGVTGIWNPLVHALLDGSGSDNAWSGWPVSPEIEALREQYLVATDLDEQKRIAAEIQQIAYDQGFYYNAGEFQSVAAWRDGITELQPGPITLFWGVKKPE</sequence>
<feature type="signal peptide" evidence="4">
    <location>
        <begin position="1"/>
        <end position="27"/>
    </location>
</feature>
<dbReference type="GO" id="GO:0030288">
    <property type="term" value="C:outer membrane-bounded periplasmic space"/>
    <property type="evidence" value="ECO:0007669"/>
    <property type="project" value="UniProtKB-ARBA"/>
</dbReference>
<dbReference type="EnsemblBacteria" id="ABL71866">
    <property type="protein sequence ID" value="ABL71866"/>
    <property type="gene ID" value="Pden_3800"/>
</dbReference>
<dbReference type="PANTHER" id="PTHR30290:SF38">
    <property type="entry name" value="D,D-DIPEPTIDE-BINDING PERIPLASMIC PROTEIN DDPA-RELATED"/>
    <property type="match status" value="1"/>
</dbReference>
<dbReference type="HOGENOM" id="CLU_017028_7_1_5"/>
<dbReference type="GO" id="GO:0043190">
    <property type="term" value="C:ATP-binding cassette (ABC) transporter complex"/>
    <property type="evidence" value="ECO:0007669"/>
    <property type="project" value="InterPro"/>
</dbReference>